<keyword evidence="11" id="KW-1185">Reference proteome</keyword>
<dbReference type="SUPFAM" id="SSF47203">
    <property type="entry name" value="Acyl-CoA dehydrogenase C-terminal domain-like"/>
    <property type="match status" value="1"/>
</dbReference>
<dbReference type="InterPro" id="IPR052904">
    <property type="entry name" value="Acyl-CoA_dehydrogenase-like"/>
</dbReference>
<dbReference type="PROSITE" id="PS00073">
    <property type="entry name" value="ACYL_COA_DH_2"/>
    <property type="match status" value="1"/>
</dbReference>
<accession>A8I6F7</accession>
<dbReference type="Gene3D" id="6.10.250.600">
    <property type="match status" value="1"/>
</dbReference>
<evidence type="ECO:0000256" key="3">
    <source>
        <dbReference type="ARBA" id="ARBA00022630"/>
    </source>
</evidence>
<dbReference type="PANTHER" id="PTHR42707">
    <property type="entry name" value="ACYL-COA DEHYDROGENASE"/>
    <property type="match status" value="1"/>
</dbReference>
<dbReference type="Proteomes" id="UP000000270">
    <property type="component" value="Chromosome"/>
</dbReference>
<evidence type="ECO:0000256" key="2">
    <source>
        <dbReference type="ARBA" id="ARBA00009347"/>
    </source>
</evidence>
<dbReference type="PANTHER" id="PTHR42707:SF3">
    <property type="entry name" value="ACYL-COA DEHYDROGENASE AIDB-RELATED"/>
    <property type="match status" value="1"/>
</dbReference>
<comment type="similarity">
    <text evidence="2 5">Belongs to the acyl-CoA dehydrogenase family.</text>
</comment>
<dbReference type="GO" id="GO:0003995">
    <property type="term" value="F:acyl-CoA dehydrogenase activity"/>
    <property type="evidence" value="ECO:0007669"/>
    <property type="project" value="InterPro"/>
</dbReference>
<gene>
    <name evidence="10" type="ordered locus">AZC_2402</name>
</gene>
<reference evidence="10 11" key="6">
    <citation type="journal article" date="2011" name="Appl. Environ. Microbiol.">
        <title>Involvement of the azorhizobial chromosome partition gene (parA) in the onset of bacteroid differentiation during Sesbania rostrata stem nodule development.</title>
        <authorList>
            <person name="Liu CT."/>
            <person name="Lee KB."/>
            <person name="Wang YS."/>
            <person name="Peng MH."/>
            <person name="Lee KT."/>
            <person name="Suzuki S."/>
            <person name="Suzuki T."/>
            <person name="Oyaizu H."/>
        </authorList>
    </citation>
    <scope>NUCLEOTIDE SEQUENCE [LARGE SCALE GENOMIC DNA]</scope>
    <source>
        <strain evidence="11">ATCC 43989 / DSM 5975 / JCM 20966 / LMG 6465 / NBRC 14845 / NCIMB 13405 / ORS 571</strain>
    </source>
</reference>
<evidence type="ECO:0000256" key="1">
    <source>
        <dbReference type="ARBA" id="ARBA00001974"/>
    </source>
</evidence>
<reference evidence="11" key="2">
    <citation type="submission" date="2007-04" db="EMBL/GenBank/DDBJ databases">
        <title>Complete genome sequence of the nitrogen-fixing bacterium Azorhizobium caulinodans ORS571.</title>
        <authorList>
            <person name="Lee K.B."/>
            <person name="Backer P.D."/>
            <person name="Aono T."/>
            <person name="Liu C.T."/>
            <person name="Suzuki S."/>
            <person name="Suzuki T."/>
            <person name="Kaneko T."/>
            <person name="Yamada M."/>
            <person name="Tabata S."/>
            <person name="Kupfer D.M."/>
            <person name="Najar F.Z."/>
            <person name="Wiley G.B."/>
            <person name="Roe B."/>
            <person name="Binnewies T."/>
            <person name="Ussery D."/>
            <person name="Vereecke D."/>
            <person name="Gevers D."/>
            <person name="Holsters M."/>
            <person name="Oyaizu H."/>
        </authorList>
    </citation>
    <scope>NUCLEOTIDE SEQUENCE [LARGE SCALE GENOMIC DNA]</scope>
    <source>
        <strain evidence="11">ATCC 43989 / DSM 5975 / JCM 20966 / LMG 6465 / NBRC 14845 / NCIMB 13405 / ORS 571</strain>
    </source>
</reference>
<dbReference type="STRING" id="438753.AZC_2402"/>
<reference evidence="10 11" key="5">
    <citation type="journal article" date="2010" name="Appl. Environ. Microbiol.">
        <title>phrR-like gene praR of Azorhizobium caulinodans ORS571 is essential for symbiosis with Sesbania rostrata and is involved in expression of reb genes.</title>
        <authorList>
            <person name="Akiba N."/>
            <person name="Aono T."/>
            <person name="Toyazaki H."/>
            <person name="Sato S."/>
            <person name="Oyaizu H."/>
        </authorList>
    </citation>
    <scope>NUCLEOTIDE SEQUENCE [LARGE SCALE GENOMIC DNA]</scope>
    <source>
        <strain evidence="11">ATCC 43989 / DSM 5975 / JCM 20966 / LMG 6465 / NBRC 14845 / NCIMB 13405 / ORS 571</strain>
    </source>
</reference>
<keyword evidence="3 5" id="KW-0285">Flavoprotein</keyword>
<dbReference type="AlphaFoldDB" id="A8I6F7"/>
<dbReference type="KEGG" id="azc:AZC_2402"/>
<dbReference type="InterPro" id="IPR006091">
    <property type="entry name" value="Acyl-CoA_Oxase/DH_mid-dom"/>
</dbReference>
<feature type="domain" description="Acyl-CoA dehydrogenase/oxidase C-terminal" evidence="7">
    <location>
        <begin position="315"/>
        <end position="468"/>
    </location>
</feature>
<keyword evidence="5" id="KW-0560">Oxidoreductase</keyword>
<dbReference type="Pfam" id="PF02770">
    <property type="entry name" value="Acyl-CoA_dh_M"/>
    <property type="match status" value="1"/>
</dbReference>
<evidence type="ECO:0000259" key="8">
    <source>
        <dbReference type="Pfam" id="PF02770"/>
    </source>
</evidence>
<evidence type="ECO:0000259" key="7">
    <source>
        <dbReference type="Pfam" id="PF00441"/>
    </source>
</evidence>
<dbReference type="SUPFAM" id="SSF56645">
    <property type="entry name" value="Acyl-CoA dehydrogenase NM domain-like"/>
    <property type="match status" value="1"/>
</dbReference>
<dbReference type="Gene3D" id="1.20.140.10">
    <property type="entry name" value="Butyryl-CoA Dehydrogenase, subunit A, domain 3"/>
    <property type="match status" value="1"/>
</dbReference>
<comment type="cofactor">
    <cofactor evidence="1 5">
        <name>FAD</name>
        <dbReference type="ChEBI" id="CHEBI:57692"/>
    </cofactor>
</comment>
<evidence type="ECO:0000256" key="4">
    <source>
        <dbReference type="ARBA" id="ARBA00022827"/>
    </source>
</evidence>
<evidence type="ECO:0000313" key="11">
    <source>
        <dbReference type="Proteomes" id="UP000000270"/>
    </source>
</evidence>
<feature type="region of interest" description="Disordered" evidence="6">
    <location>
        <begin position="1"/>
        <end position="29"/>
    </location>
</feature>
<dbReference type="Pfam" id="PF18158">
    <property type="entry name" value="AidB_N"/>
    <property type="match status" value="1"/>
</dbReference>
<sequence>MRRVSGALWSQSRPAKRPPSPGRVPMPVSLREATRPPVAGLEAEGFNQPPPFTDVDLLACDAALRDALGAHGPVPAHLRSAGAEWGSRERMCLGRQANENPPRLHSHDARGQRLDTVEFHPAYHALMAASSAGGLHCATWQGERHLHRAARLYLTAQVEAGHICPLTMTHAAPAALAAAPELQAEWLGRLTSRLYDGRFLPFWEKTAVTLGMGMTEKQGGTDVRANVTRADRTGGSEYEISGHKWFFSAPMCDAFLVLAQAPEGLTTFLMPRFRPDGSVNGLRLQRLKDKLGNRSNASSEVEFDRAFAWRVGAEGRGVATILEMVQLTRLDCAVSSAGLMRRALSEALHNARHRSVFGRRLVVQPAMRLVLADLALEAEAATALAMRLAASFDAAAGSPQEAARARLLTPAVKFAVCKAAPDFIYEAMEAVGGNGYVEDSPLPRLFREAPVNAIWEGTGTVVALDLLRAAGRDPQAMALLLDDLGREAGGLPGVTATIRQVSGLLRDPEPERHARLAAQRIAILAATAALARQAPAAVAEAFARTRLAAGAGLIGTNEVEGAADLLLERALVGA</sequence>
<organism evidence="10 11">
    <name type="scientific">Azorhizobium caulinodans (strain ATCC 43989 / DSM 5975 / JCM 20966 / LMG 6465 / NBRC 14845 / NCIMB 13405 / ORS 571)</name>
    <dbReference type="NCBI Taxonomy" id="438753"/>
    <lineage>
        <taxon>Bacteria</taxon>
        <taxon>Pseudomonadati</taxon>
        <taxon>Pseudomonadota</taxon>
        <taxon>Alphaproteobacteria</taxon>
        <taxon>Hyphomicrobiales</taxon>
        <taxon>Xanthobacteraceae</taxon>
        <taxon>Azorhizobium</taxon>
    </lineage>
</organism>
<feature type="domain" description="Adaptive response protein AidB N-terminal" evidence="9">
    <location>
        <begin position="47"/>
        <end position="196"/>
    </location>
</feature>
<reference evidence="10 11" key="3">
    <citation type="journal article" date="2008" name="BMC Genomics">
        <title>The genome of the versatile nitrogen fixer Azorhizobium caulinodans ORS571.</title>
        <authorList>
            <person name="Lee KB."/>
            <person name="Backer P.D."/>
            <person name="Aono T."/>
            <person name="Liu CT."/>
            <person name="Suzuki S."/>
            <person name="Suzuki T."/>
            <person name="Kaneko T."/>
            <person name="Yamada M."/>
            <person name="Tabata S."/>
            <person name="Kupfer D.M."/>
            <person name="Najar F.Z."/>
            <person name="Wiley G.B."/>
            <person name="Roe B."/>
            <person name="Binnewies T.T."/>
            <person name="Ussery D.W."/>
            <person name="D'Haeze W."/>
            <person name="Herder J.D."/>
            <person name="Gevers D."/>
            <person name="Vereecke D."/>
            <person name="Holsters M."/>
            <person name="Oyaizu H."/>
        </authorList>
    </citation>
    <scope>NUCLEOTIDE SEQUENCE [LARGE SCALE GENOMIC DNA]</scope>
    <source>
        <strain evidence="11">ATCC 43989 / DSM 5975 / JCM 20966 / LMG 6465 / NBRC 14845 / NCIMB 13405 / ORS 571</strain>
    </source>
</reference>
<dbReference type="eggNOG" id="COG1960">
    <property type="taxonomic scope" value="Bacteria"/>
</dbReference>
<evidence type="ECO:0000313" key="10">
    <source>
        <dbReference type="EMBL" id="BAF88400.1"/>
    </source>
</evidence>
<evidence type="ECO:0000256" key="5">
    <source>
        <dbReference type="RuleBase" id="RU362125"/>
    </source>
</evidence>
<dbReference type="Pfam" id="PF00441">
    <property type="entry name" value="Acyl-CoA_dh_1"/>
    <property type="match status" value="1"/>
</dbReference>
<proteinExistence type="inferred from homology"/>
<dbReference type="HOGENOM" id="CLU_016513_0_0_5"/>
<dbReference type="InterPro" id="IPR041504">
    <property type="entry name" value="AidB_N"/>
</dbReference>
<reference evidence="10 11" key="1">
    <citation type="journal article" date="2007" name="Appl. Environ. Microbiol.">
        <title>Rhizobial factors required for stem nodule maturation and maintenance in Sesbania rostrata-Azorhizobium caulinodans ORS571 symbiosis.</title>
        <authorList>
            <person name="Suzuki S."/>
            <person name="Aono T."/>
            <person name="Lee KB."/>
            <person name="Suzuki T."/>
            <person name="Liu CT."/>
            <person name="Miwa H."/>
            <person name="Wakao S."/>
            <person name="Iki T."/>
            <person name="Oyaizu H."/>
        </authorList>
    </citation>
    <scope>NUCLEOTIDE SEQUENCE [LARGE SCALE GENOMIC DNA]</scope>
    <source>
        <strain evidence="11">ATCC 43989 / DSM 5975 / JCM 20966 / LMG 6465 / NBRC 14845 / NCIMB 13405 / ORS 571</strain>
    </source>
</reference>
<evidence type="ECO:0000259" key="9">
    <source>
        <dbReference type="Pfam" id="PF18158"/>
    </source>
</evidence>
<reference evidence="10 11" key="4">
    <citation type="journal article" date="2009" name="Appl. Environ. Microbiol.">
        <title>Comparative genome-wide transcriptional profiling of Azorhizobium caulinodans ORS571 grown under free-living and symbiotic conditions.</title>
        <authorList>
            <person name="Tsukada S."/>
            <person name="Aono T."/>
            <person name="Akiba N."/>
            <person name="Lee KB."/>
            <person name="Liu CT."/>
            <person name="Toyazaki H."/>
            <person name="Oyaizu H."/>
        </authorList>
    </citation>
    <scope>NUCLEOTIDE SEQUENCE [LARGE SCALE GENOMIC DNA]</scope>
    <source>
        <strain evidence="11">ATCC 43989 / DSM 5975 / JCM 20966 / LMG 6465 / NBRC 14845 / NCIMB 13405 / ORS 571</strain>
    </source>
</reference>
<name>A8I6F7_AZOC5</name>
<dbReference type="EMBL" id="AP009384">
    <property type="protein sequence ID" value="BAF88400.1"/>
    <property type="molecule type" value="Genomic_DNA"/>
</dbReference>
<feature type="domain" description="Acyl-CoA oxidase/dehydrogenase middle" evidence="8">
    <location>
        <begin position="212"/>
        <end position="305"/>
    </location>
</feature>
<dbReference type="InterPro" id="IPR009100">
    <property type="entry name" value="AcylCoA_DH/oxidase_NM_dom_sf"/>
</dbReference>
<evidence type="ECO:0000256" key="6">
    <source>
        <dbReference type="SAM" id="MobiDB-lite"/>
    </source>
</evidence>
<protein>
    <submittedName>
        <fullName evidence="10">Acyl CoA dehydrogenase</fullName>
    </submittedName>
</protein>
<dbReference type="Gene3D" id="2.40.110.20">
    <property type="match status" value="1"/>
</dbReference>
<keyword evidence="4 5" id="KW-0274">FAD</keyword>
<dbReference type="InterPro" id="IPR036250">
    <property type="entry name" value="AcylCo_DH-like_C"/>
</dbReference>
<dbReference type="InterPro" id="IPR006089">
    <property type="entry name" value="Acyl-CoA_DH_CS"/>
</dbReference>
<dbReference type="InterPro" id="IPR009075">
    <property type="entry name" value="AcylCo_DH/oxidase_C"/>
</dbReference>
<dbReference type="PROSITE" id="PS00072">
    <property type="entry name" value="ACYL_COA_DH_1"/>
    <property type="match status" value="1"/>
</dbReference>